<dbReference type="Proteomes" id="UP000326838">
    <property type="component" value="Unassembled WGS sequence"/>
</dbReference>
<evidence type="ECO:0000313" key="2">
    <source>
        <dbReference type="Proteomes" id="UP000326838"/>
    </source>
</evidence>
<sequence>MPHPIPLHPHTVPALVPSPVPLIGRDDVPRPDLALRRGELIRIRRGVYAPTDAWAATAPWERYLTRVHAVALTVPDAVFSHESAAALRGLPIIGDPGAVHVLRSDQGTSRENRGLRVHTSAAPADIEPVDGLLLTGLAETVVGIARLRHPAYGLAVADAALRAADTLTVEALVAHNELGASSRGRRNARWALHRATALAETTLESISRAAIEWLGFEDPVLQAGFVAVDGTVDRADFAWPSCAVVGEADGALKYDGRYGTPAEVVRREKRREDRIRRGVAGFARWGWTELRDPWQLDRILRAAGVPCVRPAQTTPLYTLQSMLGAPRR</sequence>
<reference evidence="2" key="1">
    <citation type="submission" date="2019-09" db="EMBL/GenBank/DDBJ databases">
        <title>Mumia zhuanghuii sp. nov. isolated from the intestinal contents of plateau pika (Ochotona curzoniae) in the Qinghai-Tibet plateau of China.</title>
        <authorList>
            <person name="Tian Z."/>
        </authorList>
    </citation>
    <scope>NUCLEOTIDE SEQUENCE [LARGE SCALE GENOMIC DNA]</scope>
    <source>
        <strain evidence="2">L-033</strain>
    </source>
</reference>
<comment type="caution">
    <text evidence="1">The sequence shown here is derived from an EMBL/GenBank/DDBJ whole genome shotgun (WGS) entry which is preliminary data.</text>
</comment>
<gene>
    <name evidence="1" type="ORF">F6B40_03385</name>
</gene>
<accession>A0A5N0TIC5</accession>
<organism evidence="1 2">
    <name type="scientific">Microbacterium caowuchunii</name>
    <dbReference type="NCBI Taxonomy" id="2614638"/>
    <lineage>
        <taxon>Bacteria</taxon>
        <taxon>Bacillati</taxon>
        <taxon>Actinomycetota</taxon>
        <taxon>Actinomycetes</taxon>
        <taxon>Micrococcales</taxon>
        <taxon>Microbacteriaceae</taxon>
        <taxon>Microbacterium</taxon>
    </lineage>
</organism>
<evidence type="ECO:0008006" key="3">
    <source>
        <dbReference type="Google" id="ProtNLM"/>
    </source>
</evidence>
<dbReference type="AlphaFoldDB" id="A0A5N0TIC5"/>
<protein>
    <recommendedName>
        <fullName evidence="3">Transcriptional regulator, AbiEi antitoxin, Type IV TA system</fullName>
    </recommendedName>
</protein>
<name>A0A5N0TIC5_9MICO</name>
<dbReference type="RefSeq" id="WP_150892118.1">
    <property type="nucleotide sequence ID" value="NZ_VYUY01000006.1"/>
</dbReference>
<keyword evidence="2" id="KW-1185">Reference proteome</keyword>
<dbReference type="EMBL" id="VYUY01000006">
    <property type="protein sequence ID" value="KAA9134762.1"/>
    <property type="molecule type" value="Genomic_DNA"/>
</dbReference>
<proteinExistence type="predicted"/>
<evidence type="ECO:0000313" key="1">
    <source>
        <dbReference type="EMBL" id="KAA9134762.1"/>
    </source>
</evidence>